<protein>
    <recommendedName>
        <fullName evidence="1">Methyltransferase domain-containing protein</fullName>
    </recommendedName>
</protein>
<dbReference type="AlphaFoldDB" id="K5W7H4"/>
<dbReference type="InterPro" id="IPR026913">
    <property type="entry name" value="METTL24"/>
</dbReference>
<dbReference type="GeneID" id="18908715"/>
<feature type="domain" description="Methyltransferase" evidence="1">
    <location>
        <begin position="105"/>
        <end position="303"/>
    </location>
</feature>
<evidence type="ECO:0000313" key="3">
    <source>
        <dbReference type="Proteomes" id="UP000008370"/>
    </source>
</evidence>
<proteinExistence type="predicted"/>
<dbReference type="InterPro" id="IPR025714">
    <property type="entry name" value="Methyltranfer_dom"/>
</dbReference>
<dbReference type="Pfam" id="PF13383">
    <property type="entry name" value="Methyltransf_22"/>
    <property type="match status" value="1"/>
</dbReference>
<name>K5W7H4_PHACS</name>
<dbReference type="Proteomes" id="UP000008370">
    <property type="component" value="Unassembled WGS sequence"/>
</dbReference>
<dbReference type="PANTHER" id="PTHR32026">
    <property type="entry name" value="METHYLTRANSFERASE-LIKE PROTEIN 24"/>
    <property type="match status" value="1"/>
</dbReference>
<dbReference type="OrthoDB" id="10006218at2759"/>
<keyword evidence="3" id="KW-1185">Reference proteome</keyword>
<sequence length="346" mass="39036">MAILGTNNFVIYVNRHPRYALFLVVFLALSTLLLLPWHSAAPLSISAYVANKFRGSMSLEEFIRQEELRYADVLAERHALIKHHGPSPDEVDSFPPGDISYTLWDFFTPAFNCPHRVDRLGALGDGGKWVCGIDAIAQQRHPCIVYSFGINHDSSWEAALLQRAPHCEVWGYDFSVTMFGPVVQNNPVLAPKTHFFPYKLGMHDNPHHSPPEYTVQGLMHQNGHEFIDVLKIDVEGSEFDGLAAFLKPFIGPDAPPLPIGQLEIEIHAWGDLGSFGYFYSWWSLFERAGLRPFWTEPNIVHVSHLQARPDVVEVCFSLTCDILAVNLFQYSLLNVRGQHALITSGW</sequence>
<dbReference type="PANTHER" id="PTHR32026:SF10">
    <property type="entry name" value="METHYLTRANSFERASE-LIKE PROTEIN 24-RELATED"/>
    <property type="match status" value="1"/>
</dbReference>
<dbReference type="RefSeq" id="XP_007397582.1">
    <property type="nucleotide sequence ID" value="XM_007397520.1"/>
</dbReference>
<dbReference type="InParanoid" id="K5W7H4"/>
<gene>
    <name evidence="2" type="ORF">PHACADRAFT_147193</name>
</gene>
<organism evidence="2 3">
    <name type="scientific">Phanerochaete carnosa (strain HHB-10118-sp)</name>
    <name type="common">White-rot fungus</name>
    <name type="synonym">Peniophora carnosa</name>
    <dbReference type="NCBI Taxonomy" id="650164"/>
    <lineage>
        <taxon>Eukaryota</taxon>
        <taxon>Fungi</taxon>
        <taxon>Dikarya</taxon>
        <taxon>Basidiomycota</taxon>
        <taxon>Agaricomycotina</taxon>
        <taxon>Agaricomycetes</taxon>
        <taxon>Polyporales</taxon>
        <taxon>Phanerochaetaceae</taxon>
        <taxon>Phanerochaete</taxon>
    </lineage>
</organism>
<dbReference type="KEGG" id="pco:PHACADRAFT_147193"/>
<dbReference type="HOGENOM" id="CLU_066046_1_0_1"/>
<dbReference type="EMBL" id="JH930473">
    <property type="protein sequence ID" value="EKM54909.1"/>
    <property type="molecule type" value="Genomic_DNA"/>
</dbReference>
<evidence type="ECO:0000313" key="2">
    <source>
        <dbReference type="EMBL" id="EKM54909.1"/>
    </source>
</evidence>
<accession>K5W7H4</accession>
<reference evidence="2 3" key="1">
    <citation type="journal article" date="2012" name="BMC Genomics">
        <title>Comparative genomics of the white-rot fungi, Phanerochaete carnosa and P. chrysosporium, to elucidate the genetic basis of the distinct wood types they colonize.</title>
        <authorList>
            <person name="Suzuki H."/>
            <person name="MacDonald J."/>
            <person name="Syed K."/>
            <person name="Salamov A."/>
            <person name="Hori C."/>
            <person name="Aerts A."/>
            <person name="Henrissat B."/>
            <person name="Wiebenga A."/>
            <person name="vanKuyk P.A."/>
            <person name="Barry K."/>
            <person name="Lindquist E."/>
            <person name="LaButti K."/>
            <person name="Lapidus A."/>
            <person name="Lucas S."/>
            <person name="Coutinho P."/>
            <person name="Gong Y."/>
            <person name="Samejima M."/>
            <person name="Mahadevan R."/>
            <person name="Abou-Zaid M."/>
            <person name="de Vries R.P."/>
            <person name="Igarashi K."/>
            <person name="Yadav J.S."/>
            <person name="Grigoriev I.V."/>
            <person name="Master E.R."/>
        </authorList>
    </citation>
    <scope>NUCLEOTIDE SEQUENCE [LARGE SCALE GENOMIC DNA]</scope>
    <source>
        <strain evidence="2 3">HHB-10118-sp</strain>
    </source>
</reference>
<evidence type="ECO:0000259" key="1">
    <source>
        <dbReference type="Pfam" id="PF13383"/>
    </source>
</evidence>